<keyword evidence="1" id="KW-0472">Membrane</keyword>
<gene>
    <name evidence="2" type="ORF">BWI95_00220</name>
</gene>
<keyword evidence="1" id="KW-0812">Transmembrane</keyword>
<dbReference type="RefSeq" id="WP_076768812.1">
    <property type="nucleotide sequence ID" value="NZ_CP019445.1"/>
</dbReference>
<accession>A0A807L8R6</accession>
<feature type="transmembrane region" description="Helical" evidence="1">
    <location>
        <begin position="116"/>
        <end position="136"/>
    </location>
</feature>
<name>A0A807L8R6_9ENTR</name>
<dbReference type="AlphaFoldDB" id="A0A807L8R6"/>
<organism evidence="2 3">
    <name type="scientific">Kosakonia cowanii JCM 10956 = DSM 18146</name>
    <dbReference type="NCBI Taxonomy" id="1300165"/>
    <lineage>
        <taxon>Bacteria</taxon>
        <taxon>Pseudomonadati</taxon>
        <taxon>Pseudomonadota</taxon>
        <taxon>Gammaproteobacteria</taxon>
        <taxon>Enterobacterales</taxon>
        <taxon>Enterobacteriaceae</taxon>
        <taxon>Kosakonia</taxon>
    </lineage>
</organism>
<proteinExistence type="predicted"/>
<keyword evidence="3" id="KW-1185">Reference proteome</keyword>
<dbReference type="Proteomes" id="UP000187148">
    <property type="component" value="Chromosome"/>
</dbReference>
<dbReference type="KEGG" id="kco:BWI95_00220"/>
<sequence length="198" mass="23113">MEVSSIAGAVKLLVPVLPFLKKVLIFETFFSLSSAKKAEAVAYLKTCATENDALDAYQQELKLSEYKMTQDYALSDYAIRFYLLDRKKHSSFCKSVFNGKSLYNYANSELVIKKNVFWFPFFMLLIGIMAAVGGWFTWSNETLGAWKWFYAGGCAIVAVQYIIYSCWRLLSYWHLMRYAKKFYFFILLTRIRRELARI</sequence>
<evidence type="ECO:0000313" key="3">
    <source>
        <dbReference type="Proteomes" id="UP000187148"/>
    </source>
</evidence>
<evidence type="ECO:0000256" key="1">
    <source>
        <dbReference type="SAM" id="Phobius"/>
    </source>
</evidence>
<reference evidence="2 3" key="1">
    <citation type="submission" date="2017-01" db="EMBL/GenBank/DDBJ databases">
        <authorList>
            <person name="Cao J.-M."/>
        </authorList>
    </citation>
    <scope>NUCLEOTIDE SEQUENCE [LARGE SCALE GENOMIC DNA]</scope>
    <source>
        <strain evidence="2 3">888-76</strain>
    </source>
</reference>
<protein>
    <submittedName>
        <fullName evidence="2">Uncharacterized protein</fullName>
    </submittedName>
</protein>
<evidence type="ECO:0000313" key="2">
    <source>
        <dbReference type="EMBL" id="APZ03617.1"/>
    </source>
</evidence>
<keyword evidence="1" id="KW-1133">Transmembrane helix</keyword>
<dbReference type="EMBL" id="CP019445">
    <property type="protein sequence ID" value="APZ03617.1"/>
    <property type="molecule type" value="Genomic_DNA"/>
</dbReference>
<feature type="transmembrane region" description="Helical" evidence="1">
    <location>
        <begin position="148"/>
        <end position="170"/>
    </location>
</feature>